<reference evidence="4" key="1">
    <citation type="submission" date="2018-07" db="EMBL/GenBank/DDBJ databases">
        <authorList>
            <person name="Quirk P.G."/>
            <person name="Krulwich T.A."/>
        </authorList>
    </citation>
    <scope>NUCLEOTIDE SEQUENCE</scope>
    <source>
        <strain evidence="4">Anand</strain>
    </source>
</reference>
<dbReference type="AlphaFoldDB" id="A0A3B0MLY7"/>
<feature type="compositionally biased region" description="Polar residues" evidence="1">
    <location>
        <begin position="110"/>
        <end position="128"/>
    </location>
</feature>
<evidence type="ECO:0000313" key="3">
    <source>
        <dbReference type="EMBL" id="SVP90572.1"/>
    </source>
</evidence>
<dbReference type="Pfam" id="PF04385">
    <property type="entry name" value="FAINT"/>
    <property type="match status" value="1"/>
</dbReference>
<gene>
    <name evidence="3" type="ORF">TAT_000128100</name>
    <name evidence="4" type="ORF">TAV_000128200</name>
</gene>
<keyword evidence="2" id="KW-0732">Signal</keyword>
<dbReference type="EMBL" id="UIVS01000002">
    <property type="protein sequence ID" value="SVP91087.1"/>
    <property type="molecule type" value="Genomic_DNA"/>
</dbReference>
<feature type="compositionally biased region" description="Pro residues" evidence="1">
    <location>
        <begin position="75"/>
        <end position="89"/>
    </location>
</feature>
<protein>
    <submittedName>
        <fullName evidence="4">Uncharacterized protein</fullName>
    </submittedName>
</protein>
<dbReference type="VEuPathDB" id="PiroplasmaDB:TA15685"/>
<dbReference type="InterPro" id="IPR007480">
    <property type="entry name" value="DUF529"/>
</dbReference>
<evidence type="ECO:0000256" key="1">
    <source>
        <dbReference type="SAM" id="MobiDB-lite"/>
    </source>
</evidence>
<evidence type="ECO:0000256" key="2">
    <source>
        <dbReference type="SAM" id="SignalP"/>
    </source>
</evidence>
<feature type="signal peptide" evidence="2">
    <location>
        <begin position="1"/>
        <end position="18"/>
    </location>
</feature>
<accession>A0A3B0MLY7</accession>
<feature type="chain" id="PRO_5036335371" evidence="2">
    <location>
        <begin position="19"/>
        <end position="256"/>
    </location>
</feature>
<evidence type="ECO:0000313" key="4">
    <source>
        <dbReference type="EMBL" id="SVP91087.1"/>
    </source>
</evidence>
<name>A0A3B0MLY7_THEAN</name>
<sequence length="256" mass="28113">MNLVTSGIILYSFYICVCMDPEDGSEHESEVGDGDDGTEPPPYESVVHNPNPPPYQHGYHFVHPHTSSTYDDDPPPPYTPEPQNYPLPPLNQQSQASYTYPYYSPRSVDSRSPTGSDATPDYHSSSLYGQGAMGYTPSLSTTSRAASDQLPPDELQLVDLDTKSKCSSNSTVFSSHLIKVKGMIHKYSPKEGFGYKKITHGSVVVWTMEGGNYATKASVIGVGFGSKQITIELINGIAINLKKSGKKKQWVQITRR</sequence>
<feature type="region of interest" description="Disordered" evidence="1">
    <location>
        <begin position="23"/>
        <end position="148"/>
    </location>
</feature>
<proteinExistence type="predicted"/>
<organism evidence="4">
    <name type="scientific">Theileria annulata</name>
    <dbReference type="NCBI Taxonomy" id="5874"/>
    <lineage>
        <taxon>Eukaryota</taxon>
        <taxon>Sar</taxon>
        <taxon>Alveolata</taxon>
        <taxon>Apicomplexa</taxon>
        <taxon>Aconoidasida</taxon>
        <taxon>Piroplasmida</taxon>
        <taxon>Theileriidae</taxon>
        <taxon>Theileria</taxon>
    </lineage>
</organism>
<dbReference type="EMBL" id="UIVT01000002">
    <property type="protein sequence ID" value="SVP90572.1"/>
    <property type="molecule type" value="Genomic_DNA"/>
</dbReference>
<feature type="compositionally biased region" description="Polar residues" evidence="1">
    <location>
        <begin position="137"/>
        <end position="146"/>
    </location>
</feature>